<keyword evidence="2" id="KW-0677">Repeat</keyword>
<evidence type="ECO:0000256" key="1">
    <source>
        <dbReference type="ARBA" id="ARBA00022679"/>
    </source>
</evidence>
<dbReference type="InterPro" id="IPR001763">
    <property type="entry name" value="Rhodanese-like_dom"/>
</dbReference>
<dbReference type="InterPro" id="IPR036873">
    <property type="entry name" value="Rhodanese-like_dom_sf"/>
</dbReference>
<organism evidence="4 5">
    <name type="scientific">Sphingobacterium hotanense</name>
    <dbReference type="NCBI Taxonomy" id="649196"/>
    <lineage>
        <taxon>Bacteria</taxon>
        <taxon>Pseudomonadati</taxon>
        <taxon>Bacteroidota</taxon>
        <taxon>Sphingobacteriia</taxon>
        <taxon>Sphingobacteriales</taxon>
        <taxon>Sphingobacteriaceae</taxon>
        <taxon>Sphingobacterium</taxon>
    </lineage>
</organism>
<name>A0ABT7NKK9_9SPHI</name>
<evidence type="ECO:0000313" key="5">
    <source>
        <dbReference type="Proteomes" id="UP001170954"/>
    </source>
</evidence>
<keyword evidence="1" id="KW-0808">Transferase</keyword>
<dbReference type="SUPFAM" id="SSF52821">
    <property type="entry name" value="Rhodanese/Cell cycle control phosphatase"/>
    <property type="match status" value="2"/>
</dbReference>
<dbReference type="EMBL" id="JACAGK010000012">
    <property type="protein sequence ID" value="MDM1047757.1"/>
    <property type="molecule type" value="Genomic_DNA"/>
</dbReference>
<sequence>MNRALIDIEQVQNFIKEHADRVIILDASIDKVGQKLDNNNLELIPNSHFFDIENAFSDKTINLPHTMVDASTFENEARKLGINEDSIILLYDRWGVYSSPRAWWMFKYMGFDQVYVINGGLPAWKSADLPTVDSYAAVEQTGNFIAKPNSEWIIKIDELKELVGEADVHITDARSAGRFSGAAPEPRPGLKSGHIPGSKNIPFDQVLDGAYFRSNEQIAPLYADKSFSSGQNIFTCGSGITASILALGAYELGYPHIRVYDGSWSEWGSDPDTIVDQNI</sequence>
<dbReference type="CDD" id="cd01449">
    <property type="entry name" value="TST_Repeat_2"/>
    <property type="match status" value="1"/>
</dbReference>
<evidence type="ECO:0000313" key="4">
    <source>
        <dbReference type="EMBL" id="MDM1047757.1"/>
    </source>
</evidence>
<dbReference type="Gene3D" id="3.40.250.10">
    <property type="entry name" value="Rhodanese-like domain"/>
    <property type="match status" value="2"/>
</dbReference>
<reference evidence="4" key="2">
    <citation type="journal article" date="2022" name="Sci. Total Environ.">
        <title>Prevalence, transmission, and molecular epidemiology of tet(X)-positive bacteria among humans, animals, and environmental niches in China: An epidemiological, and genomic-based study.</title>
        <authorList>
            <person name="Dong N."/>
            <person name="Zeng Y."/>
            <person name="Cai C."/>
            <person name="Sun C."/>
            <person name="Lu J."/>
            <person name="Liu C."/>
            <person name="Zhou H."/>
            <person name="Sun Q."/>
            <person name="Shu L."/>
            <person name="Wang H."/>
            <person name="Wang Y."/>
            <person name="Wang S."/>
            <person name="Wu C."/>
            <person name="Chan E.W."/>
            <person name="Chen G."/>
            <person name="Shen Z."/>
            <person name="Chen S."/>
            <person name="Zhang R."/>
        </authorList>
    </citation>
    <scope>NUCLEOTIDE SEQUENCE</scope>
    <source>
        <strain evidence="4">R1692</strain>
    </source>
</reference>
<dbReference type="RefSeq" id="WP_286650780.1">
    <property type="nucleotide sequence ID" value="NZ_JACAGK010000012.1"/>
</dbReference>
<dbReference type="PANTHER" id="PTHR11364">
    <property type="entry name" value="THIOSULFATE SULFERTANSFERASE"/>
    <property type="match status" value="1"/>
</dbReference>
<evidence type="ECO:0000256" key="2">
    <source>
        <dbReference type="ARBA" id="ARBA00022737"/>
    </source>
</evidence>
<protein>
    <submittedName>
        <fullName evidence="4">Sulfurtransferase</fullName>
    </submittedName>
</protein>
<evidence type="ECO:0000259" key="3">
    <source>
        <dbReference type="PROSITE" id="PS50206"/>
    </source>
</evidence>
<dbReference type="PANTHER" id="PTHR11364:SF27">
    <property type="entry name" value="SULFURTRANSFERASE"/>
    <property type="match status" value="1"/>
</dbReference>
<dbReference type="Pfam" id="PF00581">
    <property type="entry name" value="Rhodanese"/>
    <property type="match status" value="2"/>
</dbReference>
<accession>A0ABT7NKK9</accession>
<feature type="domain" description="Rhodanese" evidence="3">
    <location>
        <begin position="164"/>
        <end position="276"/>
    </location>
</feature>
<dbReference type="InterPro" id="IPR045078">
    <property type="entry name" value="TST/MPST-like"/>
</dbReference>
<feature type="domain" description="Rhodanese" evidence="3">
    <location>
        <begin position="44"/>
        <end position="133"/>
    </location>
</feature>
<dbReference type="Proteomes" id="UP001170954">
    <property type="component" value="Unassembled WGS sequence"/>
</dbReference>
<dbReference type="CDD" id="cd01448">
    <property type="entry name" value="TST_Repeat_1"/>
    <property type="match status" value="1"/>
</dbReference>
<dbReference type="PROSITE" id="PS50206">
    <property type="entry name" value="RHODANESE_3"/>
    <property type="match status" value="2"/>
</dbReference>
<comment type="caution">
    <text evidence="4">The sequence shown here is derived from an EMBL/GenBank/DDBJ whole genome shotgun (WGS) entry which is preliminary data.</text>
</comment>
<proteinExistence type="predicted"/>
<dbReference type="SMART" id="SM00450">
    <property type="entry name" value="RHOD"/>
    <property type="match status" value="2"/>
</dbReference>
<keyword evidence="5" id="KW-1185">Reference proteome</keyword>
<gene>
    <name evidence="4" type="ORF">HX018_05845</name>
</gene>
<reference evidence="4" key="1">
    <citation type="submission" date="2020-06" db="EMBL/GenBank/DDBJ databases">
        <authorList>
            <person name="Dong N."/>
        </authorList>
    </citation>
    <scope>NUCLEOTIDE SEQUENCE</scope>
    <source>
        <strain evidence="4">R1692</strain>
    </source>
</reference>